<dbReference type="InterPro" id="IPR015943">
    <property type="entry name" value="WD40/YVTN_repeat-like_dom_sf"/>
</dbReference>
<proteinExistence type="predicted"/>
<accession>A0A840S4D6</accession>
<comment type="caution">
    <text evidence="2">The sequence shown here is derived from an EMBL/GenBank/DDBJ whole genome shotgun (WGS) entry which is preliminary data.</text>
</comment>
<dbReference type="GO" id="GO:0010411">
    <property type="term" value="P:xyloglucan metabolic process"/>
    <property type="evidence" value="ECO:0007669"/>
    <property type="project" value="TreeGrafter"/>
</dbReference>
<dbReference type="Gene3D" id="2.130.10.10">
    <property type="entry name" value="YVTN repeat-like/Quinoprotein amine dehydrogenase"/>
    <property type="match status" value="1"/>
</dbReference>
<feature type="compositionally biased region" description="Basic and acidic residues" evidence="1">
    <location>
        <begin position="85"/>
        <end position="95"/>
    </location>
</feature>
<evidence type="ECO:0000313" key="2">
    <source>
        <dbReference type="EMBL" id="MBB5203369.1"/>
    </source>
</evidence>
<dbReference type="SUPFAM" id="SSF110296">
    <property type="entry name" value="Oligoxyloglucan reducing end-specific cellobiohydrolase"/>
    <property type="match status" value="1"/>
</dbReference>
<evidence type="ECO:0008006" key="4">
    <source>
        <dbReference type="Google" id="ProtNLM"/>
    </source>
</evidence>
<sequence>MNRDDRAWVATRKGLFELRRQPQGWAIDRVHFLAEPVSMVLPPDASGFMLAALNLGHFGVKLQASDDAGQSWREVACPAYPPQPEEPKQPGREHAASPSAGVGGSSGAPSVPPQPFPWKLGLIWSLERAIDGSLWCGTLPGGLFVSRDRGASWALVESLWNLPQRLEWFGGGYPEPGIHSICPHPQDAQDLLVGISCGGVWRTRDGGATWAVHTNGMRADFMPPERAEDPNIQDPHRVVRCAAAPEVLWTQHHCGIWRSADHAQRWQELKAQPSSFGFAVAAHPRDPNTAWFAPAVKDERRIPVDAALCVTRTRDGGQSFEVLRQGLPQQHCYDLIYRHGLVVGADGQTLLMGSTTGSLWASADAGERWQAVNTQLPPIYAVVMG</sequence>
<keyword evidence="3" id="KW-1185">Reference proteome</keyword>
<dbReference type="PANTHER" id="PTHR43739">
    <property type="entry name" value="XYLOGLUCANASE (EUROFUNG)"/>
    <property type="match status" value="1"/>
</dbReference>
<reference evidence="2 3" key="1">
    <citation type="submission" date="2020-08" db="EMBL/GenBank/DDBJ databases">
        <title>Genomic Encyclopedia of Type Strains, Phase IV (KMG-IV): sequencing the most valuable type-strain genomes for metagenomic binning, comparative biology and taxonomic classification.</title>
        <authorList>
            <person name="Goeker M."/>
        </authorList>
    </citation>
    <scope>NUCLEOTIDE SEQUENCE [LARGE SCALE GENOMIC DNA]</scope>
    <source>
        <strain evidence="2 3">DSM 23958</strain>
    </source>
</reference>
<gene>
    <name evidence="2" type="ORF">HNQ51_000662</name>
</gene>
<evidence type="ECO:0000256" key="1">
    <source>
        <dbReference type="SAM" id="MobiDB-lite"/>
    </source>
</evidence>
<dbReference type="OrthoDB" id="9764804at2"/>
<feature type="region of interest" description="Disordered" evidence="1">
    <location>
        <begin position="78"/>
        <end position="112"/>
    </location>
</feature>
<protein>
    <recommendedName>
        <fullName evidence="4">Exo-alpha-sialidase</fullName>
    </recommendedName>
</protein>
<dbReference type="InterPro" id="IPR052025">
    <property type="entry name" value="Xyloglucanase_GH74"/>
</dbReference>
<dbReference type="RefSeq" id="WP_138857570.1">
    <property type="nucleotide sequence ID" value="NZ_CP040709.1"/>
</dbReference>
<dbReference type="AlphaFoldDB" id="A0A840S4D6"/>
<evidence type="ECO:0000313" key="3">
    <source>
        <dbReference type="Proteomes" id="UP000554837"/>
    </source>
</evidence>
<name>A0A840S4D6_9BURK</name>
<dbReference type="EMBL" id="JACHHO010000001">
    <property type="protein sequence ID" value="MBB5203369.1"/>
    <property type="molecule type" value="Genomic_DNA"/>
</dbReference>
<dbReference type="PANTHER" id="PTHR43739:SF5">
    <property type="entry name" value="EXO-ALPHA-SIALIDASE"/>
    <property type="match status" value="1"/>
</dbReference>
<dbReference type="Proteomes" id="UP000554837">
    <property type="component" value="Unassembled WGS sequence"/>
</dbReference>
<organism evidence="2 3">
    <name type="scientific">Inhella inkyongensis</name>
    <dbReference type="NCBI Taxonomy" id="392593"/>
    <lineage>
        <taxon>Bacteria</taxon>
        <taxon>Pseudomonadati</taxon>
        <taxon>Pseudomonadota</taxon>
        <taxon>Betaproteobacteria</taxon>
        <taxon>Burkholderiales</taxon>
        <taxon>Sphaerotilaceae</taxon>
        <taxon>Inhella</taxon>
    </lineage>
</organism>